<accession>A0A167WSC5</accession>
<dbReference type="EMBL" id="CP014582">
    <property type="protein sequence ID" value="ANB78108.1"/>
    <property type="molecule type" value="Genomic_DNA"/>
</dbReference>
<dbReference type="AlphaFoldDB" id="A0A167WSC5"/>
<name>A0A167WSC5_9BURK</name>
<evidence type="ECO:0000313" key="1">
    <source>
        <dbReference type="EMBL" id="ANB78108.1"/>
    </source>
</evidence>
<sequence>MHPAFASSTSPLGLLGLRFGSTIIRHVTHISLESDLGFILRHCNEYSKISVDSGIYPDLIEVENTQMSFE</sequence>
<proteinExistence type="predicted"/>
<organism evidence="1 2">
    <name type="scientific">Paraburkholderia phytofirmans OLGA172</name>
    <dbReference type="NCBI Taxonomy" id="1417228"/>
    <lineage>
        <taxon>Bacteria</taxon>
        <taxon>Pseudomonadati</taxon>
        <taxon>Pseudomonadota</taxon>
        <taxon>Betaproteobacteria</taxon>
        <taxon>Burkholderiales</taxon>
        <taxon>Burkholderiaceae</taxon>
        <taxon>Paraburkholderia</taxon>
    </lineage>
</organism>
<reference evidence="1 2" key="1">
    <citation type="journal article" date="2016" name="Gene">
        <title>PacBio SMRT assembly of a complex multi-replicon genome reveals chlorocatechol degradative operon in a region of genome plasticity.</title>
        <authorList>
            <person name="Ricker N."/>
            <person name="Shen S.Y."/>
            <person name="Goordial J."/>
            <person name="Jin S."/>
            <person name="Fulthorpe R.R."/>
        </authorList>
    </citation>
    <scope>NUCLEOTIDE SEQUENCE [LARGE SCALE GENOMIC DNA]</scope>
    <source>
        <strain evidence="1 2">OLGA172</strain>
        <plasmid evidence="2">polga3</plasmid>
    </source>
</reference>
<dbReference type="KEGG" id="buz:AYM40_37720"/>
<evidence type="ECO:0000313" key="2">
    <source>
        <dbReference type="Proteomes" id="UP000076852"/>
    </source>
</evidence>
<keyword evidence="2" id="KW-1185">Reference proteome</keyword>
<keyword evidence="1" id="KW-0614">Plasmid</keyword>
<protein>
    <submittedName>
        <fullName evidence="1">Uncharacterized protein</fullName>
    </submittedName>
</protein>
<geneLocation type="plasmid" evidence="2">
    <name>polga3</name>
</geneLocation>
<gene>
    <name evidence="1" type="ORF">AYM40_37720</name>
</gene>
<dbReference type="Proteomes" id="UP000076852">
    <property type="component" value="Plasmid pOLGA3"/>
</dbReference>